<protein>
    <submittedName>
        <fullName evidence="3">DMT family transporter</fullName>
    </submittedName>
</protein>
<feature type="transmembrane region" description="Helical" evidence="1">
    <location>
        <begin position="148"/>
        <end position="168"/>
    </location>
</feature>
<feature type="transmembrane region" description="Helical" evidence="1">
    <location>
        <begin position="66"/>
        <end position="85"/>
    </location>
</feature>
<keyword evidence="1" id="KW-0472">Membrane</keyword>
<dbReference type="InterPro" id="IPR000620">
    <property type="entry name" value="EamA_dom"/>
</dbReference>
<reference evidence="3 4" key="1">
    <citation type="submission" date="2022-01" db="EMBL/GenBank/DDBJ databases">
        <title>Whole genome-based taxonomy of the Shewanellaceae.</title>
        <authorList>
            <person name="Martin-Rodriguez A.J."/>
        </authorList>
    </citation>
    <scope>NUCLEOTIDE SEQUENCE [LARGE SCALE GENOMIC DNA]</scope>
    <source>
        <strain evidence="3 4">DSM 21332</strain>
    </source>
</reference>
<feature type="transmembrane region" description="Helical" evidence="1">
    <location>
        <begin position="274"/>
        <end position="290"/>
    </location>
</feature>
<evidence type="ECO:0000313" key="4">
    <source>
        <dbReference type="Proteomes" id="UP001202831"/>
    </source>
</evidence>
<dbReference type="Proteomes" id="UP001202831">
    <property type="component" value="Unassembled WGS sequence"/>
</dbReference>
<accession>A0ABT0N2G6</accession>
<evidence type="ECO:0000259" key="2">
    <source>
        <dbReference type="Pfam" id="PF00892"/>
    </source>
</evidence>
<feature type="transmembrane region" description="Helical" evidence="1">
    <location>
        <begin position="216"/>
        <end position="236"/>
    </location>
</feature>
<evidence type="ECO:0000313" key="3">
    <source>
        <dbReference type="EMBL" id="MCL2912644.1"/>
    </source>
</evidence>
<keyword evidence="4" id="KW-1185">Reference proteome</keyword>
<feature type="transmembrane region" description="Helical" evidence="1">
    <location>
        <begin position="34"/>
        <end position="54"/>
    </location>
</feature>
<feature type="transmembrane region" description="Helical" evidence="1">
    <location>
        <begin position="183"/>
        <end position="204"/>
    </location>
</feature>
<sequence>MWILFTLMAAFAQSWRNALQSKLSREVNAIGVTLARFIWAGPLAGLYLFGLYQWQPQPIPDFNPGFWQFVVGAGLMQILATALMVKLFQLQNFAIGAGLAKSEALVAAVLGTLFFGTSISAMGWGGVLLGTVAIFMLSSVKGWRQLSLSTVMLGLACGSCFALTSLWVREASLVLNVPFPHRAAWVLLSVILLQTIILLLYLGWRDRHTLTQLFKYSRLTWLISISSCIGSIGWFSAMALEPVPYVKTLGQVEVFFTLLISGLWLKDKITLKEVFGLLLIAIAGVMVMWGK</sequence>
<keyword evidence="1" id="KW-0812">Transmembrane</keyword>
<dbReference type="SUPFAM" id="SSF103481">
    <property type="entry name" value="Multidrug resistance efflux transporter EmrE"/>
    <property type="match status" value="2"/>
</dbReference>
<feature type="domain" description="EamA" evidence="2">
    <location>
        <begin position="150"/>
        <end position="287"/>
    </location>
</feature>
<evidence type="ECO:0000256" key="1">
    <source>
        <dbReference type="SAM" id="Phobius"/>
    </source>
</evidence>
<proteinExistence type="predicted"/>
<feature type="transmembrane region" description="Helical" evidence="1">
    <location>
        <begin position="248"/>
        <end position="265"/>
    </location>
</feature>
<dbReference type="EMBL" id="JAKIKT010000001">
    <property type="protein sequence ID" value="MCL2912644.1"/>
    <property type="molecule type" value="Genomic_DNA"/>
</dbReference>
<dbReference type="RefSeq" id="WP_249247464.1">
    <property type="nucleotide sequence ID" value="NZ_JAKIKT010000001.1"/>
</dbReference>
<organism evidence="3 4">
    <name type="scientific">Shewanella corallii</name>
    <dbReference type="NCBI Taxonomy" id="560080"/>
    <lineage>
        <taxon>Bacteria</taxon>
        <taxon>Pseudomonadati</taxon>
        <taxon>Pseudomonadota</taxon>
        <taxon>Gammaproteobacteria</taxon>
        <taxon>Alteromonadales</taxon>
        <taxon>Shewanellaceae</taxon>
        <taxon>Shewanella</taxon>
    </lineage>
</organism>
<name>A0ABT0N2G6_9GAMM</name>
<keyword evidence="1" id="KW-1133">Transmembrane helix</keyword>
<comment type="caution">
    <text evidence="3">The sequence shown here is derived from an EMBL/GenBank/DDBJ whole genome shotgun (WGS) entry which is preliminary data.</text>
</comment>
<dbReference type="InterPro" id="IPR037185">
    <property type="entry name" value="EmrE-like"/>
</dbReference>
<feature type="transmembrane region" description="Helical" evidence="1">
    <location>
        <begin position="105"/>
        <end position="136"/>
    </location>
</feature>
<feature type="domain" description="EamA" evidence="2">
    <location>
        <begin position="1"/>
        <end position="138"/>
    </location>
</feature>
<gene>
    <name evidence="3" type="ORF">L2725_02425</name>
</gene>
<dbReference type="Pfam" id="PF00892">
    <property type="entry name" value="EamA"/>
    <property type="match status" value="2"/>
</dbReference>